<dbReference type="GO" id="GO:0046656">
    <property type="term" value="P:folic acid biosynthetic process"/>
    <property type="evidence" value="ECO:0007669"/>
    <property type="project" value="UniProtKB-UniRule"/>
</dbReference>
<dbReference type="EC" id="4.1.2.25" evidence="6"/>
<evidence type="ECO:0000256" key="3">
    <source>
        <dbReference type="ARBA" id="ARBA00005708"/>
    </source>
</evidence>
<sequence>MVEINLNDAEFFAFHGFYPEEQLLGSRFLVDISVGFRPTGNLLADEIGNTVNYEQLYNIACEEMKHTRKLIETVGQSIIDAIKSKFPFVDHVRVCIKKVSPPLKGKVGHSSVTITSFVD</sequence>
<dbReference type="NCBIfam" id="TIGR00526">
    <property type="entry name" value="folB_dom"/>
    <property type="match status" value="1"/>
</dbReference>
<comment type="catalytic activity">
    <reaction evidence="1 6">
        <text>7,8-dihydroneopterin = 6-hydroxymethyl-7,8-dihydropterin + glycolaldehyde</text>
        <dbReference type="Rhea" id="RHEA:10540"/>
        <dbReference type="ChEBI" id="CHEBI:17001"/>
        <dbReference type="ChEBI" id="CHEBI:17071"/>
        <dbReference type="ChEBI" id="CHEBI:44841"/>
        <dbReference type="EC" id="4.1.2.25"/>
    </reaction>
</comment>
<dbReference type="Pfam" id="PF02152">
    <property type="entry name" value="FolB"/>
    <property type="match status" value="1"/>
</dbReference>
<dbReference type="OrthoDB" id="9803748at2"/>
<evidence type="ECO:0000313" key="8">
    <source>
        <dbReference type="EMBL" id="SDS75120.1"/>
    </source>
</evidence>
<dbReference type="Proteomes" id="UP000199679">
    <property type="component" value="Chromosome I"/>
</dbReference>
<keyword evidence="9" id="KW-1185">Reference proteome</keyword>
<comment type="function">
    <text evidence="6">Catalyzes the conversion of 7,8-dihydroneopterin to 6-hydroxymethyl-7,8-dihydropterin.</text>
</comment>
<evidence type="ECO:0000256" key="4">
    <source>
        <dbReference type="ARBA" id="ARBA00022909"/>
    </source>
</evidence>
<dbReference type="InterPro" id="IPR043133">
    <property type="entry name" value="GTP-CH-I_C/QueF"/>
</dbReference>
<dbReference type="SUPFAM" id="SSF55620">
    <property type="entry name" value="Tetrahydrobiopterin biosynthesis enzymes-like"/>
    <property type="match status" value="1"/>
</dbReference>
<accession>A0A1H1US63</accession>
<dbReference type="Gene3D" id="3.30.1130.10">
    <property type="match status" value="1"/>
</dbReference>
<keyword evidence="4 6" id="KW-0289">Folate biosynthesis</keyword>
<evidence type="ECO:0000256" key="2">
    <source>
        <dbReference type="ARBA" id="ARBA00005013"/>
    </source>
</evidence>
<dbReference type="GO" id="GO:0046654">
    <property type="term" value="P:tetrahydrofolate biosynthetic process"/>
    <property type="evidence" value="ECO:0007669"/>
    <property type="project" value="UniProtKB-UniRule"/>
</dbReference>
<evidence type="ECO:0000313" key="9">
    <source>
        <dbReference type="Proteomes" id="UP000199679"/>
    </source>
</evidence>
<keyword evidence="5 6" id="KW-0456">Lyase</keyword>
<evidence type="ECO:0000256" key="6">
    <source>
        <dbReference type="RuleBase" id="RU362079"/>
    </source>
</evidence>
<gene>
    <name evidence="8" type="ORF">SAMN05216490_1740</name>
</gene>
<comment type="pathway">
    <text evidence="2 6">Cofactor biosynthesis; tetrahydrofolate biosynthesis; 2-amino-4-hydroxy-6-hydroxymethyl-7,8-dihydropteridine diphosphate from 7,8-dihydroneopterin triphosphate: step 3/4.</text>
</comment>
<protein>
    <recommendedName>
        <fullName evidence="6">7,8-dihydroneopterin aldolase</fullName>
        <ecNumber evidence="6">4.1.2.25</ecNumber>
    </recommendedName>
</protein>
<evidence type="ECO:0000256" key="5">
    <source>
        <dbReference type="ARBA" id="ARBA00023239"/>
    </source>
</evidence>
<dbReference type="SMART" id="SM00905">
    <property type="entry name" value="FolB"/>
    <property type="match status" value="1"/>
</dbReference>
<feature type="domain" description="Dihydroneopterin aldolase/epimerase" evidence="7">
    <location>
        <begin position="4"/>
        <end position="116"/>
    </location>
</feature>
<dbReference type="GO" id="GO:0004150">
    <property type="term" value="F:dihydroneopterin aldolase activity"/>
    <property type="evidence" value="ECO:0007669"/>
    <property type="project" value="UniProtKB-UniRule"/>
</dbReference>
<dbReference type="PANTHER" id="PTHR42844">
    <property type="entry name" value="DIHYDRONEOPTERIN ALDOLASE 1-RELATED"/>
    <property type="match status" value="1"/>
</dbReference>
<organism evidence="8 9">
    <name type="scientific">Mucilaginibacter mallensis</name>
    <dbReference type="NCBI Taxonomy" id="652787"/>
    <lineage>
        <taxon>Bacteria</taxon>
        <taxon>Pseudomonadati</taxon>
        <taxon>Bacteroidota</taxon>
        <taxon>Sphingobacteriia</taxon>
        <taxon>Sphingobacteriales</taxon>
        <taxon>Sphingobacteriaceae</taxon>
        <taxon>Mucilaginibacter</taxon>
    </lineage>
</organism>
<proteinExistence type="inferred from homology"/>
<dbReference type="UniPathway" id="UPA00077">
    <property type="reaction ID" value="UER00154"/>
</dbReference>
<dbReference type="InterPro" id="IPR006157">
    <property type="entry name" value="FolB_dom"/>
</dbReference>
<name>A0A1H1US63_MUCMA</name>
<dbReference type="InterPro" id="IPR006156">
    <property type="entry name" value="Dihydroneopterin_aldolase"/>
</dbReference>
<dbReference type="EMBL" id="LT629740">
    <property type="protein sequence ID" value="SDS75120.1"/>
    <property type="molecule type" value="Genomic_DNA"/>
</dbReference>
<dbReference type="NCBIfam" id="TIGR00525">
    <property type="entry name" value="folB"/>
    <property type="match status" value="1"/>
</dbReference>
<reference evidence="8 9" key="1">
    <citation type="submission" date="2016-10" db="EMBL/GenBank/DDBJ databases">
        <authorList>
            <person name="de Groot N.N."/>
        </authorList>
    </citation>
    <scope>NUCLEOTIDE SEQUENCE [LARGE SCALE GENOMIC DNA]</scope>
    <source>
        <strain evidence="8 9">MP1X4</strain>
    </source>
</reference>
<evidence type="ECO:0000259" key="7">
    <source>
        <dbReference type="SMART" id="SM00905"/>
    </source>
</evidence>
<evidence type="ECO:0000256" key="1">
    <source>
        <dbReference type="ARBA" id="ARBA00001353"/>
    </source>
</evidence>
<dbReference type="AlphaFoldDB" id="A0A1H1US63"/>
<dbReference type="STRING" id="652787.SAMN05216490_1740"/>
<dbReference type="PANTHER" id="PTHR42844:SF1">
    <property type="entry name" value="DIHYDRONEOPTERIN ALDOLASE 1-RELATED"/>
    <property type="match status" value="1"/>
</dbReference>
<comment type="similarity">
    <text evidence="3 6">Belongs to the DHNA family.</text>
</comment>
<dbReference type="GO" id="GO:0005737">
    <property type="term" value="C:cytoplasm"/>
    <property type="evidence" value="ECO:0007669"/>
    <property type="project" value="TreeGrafter"/>
</dbReference>
<dbReference type="RefSeq" id="WP_091371298.1">
    <property type="nucleotide sequence ID" value="NZ_LT629740.1"/>
</dbReference>